<dbReference type="InterPro" id="IPR050397">
    <property type="entry name" value="Env_Response_Regulators"/>
</dbReference>
<dbReference type="SUPFAM" id="SSF46785">
    <property type="entry name" value="Winged helix' DNA-binding domain"/>
    <property type="match status" value="1"/>
</dbReference>
<gene>
    <name evidence="5" type="ORF">ACFP3R_17985</name>
</gene>
<evidence type="ECO:0000256" key="1">
    <source>
        <dbReference type="ARBA" id="ARBA00023015"/>
    </source>
</evidence>
<dbReference type="InterPro" id="IPR012318">
    <property type="entry name" value="HTH_CRP"/>
</dbReference>
<dbReference type="InterPro" id="IPR036390">
    <property type="entry name" value="WH_DNA-bd_sf"/>
</dbReference>
<dbReference type="CDD" id="cd00038">
    <property type="entry name" value="CAP_ED"/>
    <property type="match status" value="1"/>
</dbReference>
<sequence>MGRLARFGAGACLMRQGETGDCVMVLRRGHVKIENRDTEGRVRLLGIRRPGELLGEMAFFAEGRRTASVVAHDEVAVVKIPGHRFLRFLYDHPLVQGDILRLVVGKLHKLESKRLEGGPGTAVPRLLRVLVEVAEVYADDPASGSLLVPLTQEELGQLAEISGPSAHRAVQALRRRNLLDPMPRKRKVLVPCLRCLRAALSRQICGEDINGCGGTGECPER</sequence>
<feature type="domain" description="Cyclic nucleotide-binding" evidence="4">
    <location>
        <begin position="7"/>
        <end position="89"/>
    </location>
</feature>
<accession>A0ABW1P732</accession>
<evidence type="ECO:0000313" key="6">
    <source>
        <dbReference type="Proteomes" id="UP001596220"/>
    </source>
</evidence>
<dbReference type="InterPro" id="IPR000595">
    <property type="entry name" value="cNMP-bd_dom"/>
</dbReference>
<dbReference type="Pfam" id="PF00027">
    <property type="entry name" value="cNMP_binding"/>
    <property type="match status" value="1"/>
</dbReference>
<comment type="caution">
    <text evidence="5">The sequence shown here is derived from an EMBL/GenBank/DDBJ whole genome shotgun (WGS) entry which is preliminary data.</text>
</comment>
<dbReference type="InterPro" id="IPR014710">
    <property type="entry name" value="RmlC-like_jellyroll"/>
</dbReference>
<organism evidence="5 6">
    <name type="scientific">Saccharothrix lopnurensis</name>
    <dbReference type="NCBI Taxonomy" id="1670621"/>
    <lineage>
        <taxon>Bacteria</taxon>
        <taxon>Bacillati</taxon>
        <taxon>Actinomycetota</taxon>
        <taxon>Actinomycetes</taxon>
        <taxon>Pseudonocardiales</taxon>
        <taxon>Pseudonocardiaceae</taxon>
        <taxon>Saccharothrix</taxon>
    </lineage>
</organism>
<name>A0ABW1P732_9PSEU</name>
<keyword evidence="2" id="KW-0238">DNA-binding</keyword>
<dbReference type="Gene3D" id="2.60.120.10">
    <property type="entry name" value="Jelly Rolls"/>
    <property type="match status" value="1"/>
</dbReference>
<keyword evidence="3" id="KW-0804">Transcription</keyword>
<dbReference type="SUPFAM" id="SSF51206">
    <property type="entry name" value="cAMP-binding domain-like"/>
    <property type="match status" value="1"/>
</dbReference>
<proteinExistence type="predicted"/>
<dbReference type="Proteomes" id="UP001596220">
    <property type="component" value="Unassembled WGS sequence"/>
</dbReference>
<evidence type="ECO:0000256" key="2">
    <source>
        <dbReference type="ARBA" id="ARBA00023125"/>
    </source>
</evidence>
<dbReference type="Pfam" id="PF13545">
    <property type="entry name" value="HTH_Crp_2"/>
    <property type="match status" value="1"/>
</dbReference>
<dbReference type="RefSeq" id="WP_380637427.1">
    <property type="nucleotide sequence ID" value="NZ_JBHSQO010000016.1"/>
</dbReference>
<protein>
    <submittedName>
        <fullName evidence="5">Crp/Fnr family transcriptional regulator</fullName>
    </submittedName>
</protein>
<dbReference type="Gene3D" id="1.10.10.10">
    <property type="entry name" value="Winged helix-like DNA-binding domain superfamily/Winged helix DNA-binding domain"/>
    <property type="match status" value="1"/>
</dbReference>
<dbReference type="PANTHER" id="PTHR24567">
    <property type="entry name" value="CRP FAMILY TRANSCRIPTIONAL REGULATORY PROTEIN"/>
    <property type="match status" value="1"/>
</dbReference>
<reference evidence="6" key="1">
    <citation type="journal article" date="2019" name="Int. J. Syst. Evol. Microbiol.">
        <title>The Global Catalogue of Microorganisms (GCM) 10K type strain sequencing project: providing services to taxonomists for standard genome sequencing and annotation.</title>
        <authorList>
            <consortium name="The Broad Institute Genomics Platform"/>
            <consortium name="The Broad Institute Genome Sequencing Center for Infectious Disease"/>
            <person name="Wu L."/>
            <person name="Ma J."/>
        </authorList>
    </citation>
    <scope>NUCLEOTIDE SEQUENCE [LARGE SCALE GENOMIC DNA]</scope>
    <source>
        <strain evidence="6">CGMCC 4.7246</strain>
    </source>
</reference>
<keyword evidence="1" id="KW-0805">Transcription regulation</keyword>
<dbReference type="PANTHER" id="PTHR24567:SF26">
    <property type="entry name" value="REGULATORY PROTEIN YEIL"/>
    <property type="match status" value="1"/>
</dbReference>
<evidence type="ECO:0000313" key="5">
    <source>
        <dbReference type="EMBL" id="MFC6091170.1"/>
    </source>
</evidence>
<evidence type="ECO:0000256" key="3">
    <source>
        <dbReference type="ARBA" id="ARBA00023163"/>
    </source>
</evidence>
<dbReference type="InterPro" id="IPR018490">
    <property type="entry name" value="cNMP-bd_dom_sf"/>
</dbReference>
<dbReference type="InterPro" id="IPR036388">
    <property type="entry name" value="WH-like_DNA-bd_sf"/>
</dbReference>
<evidence type="ECO:0000259" key="4">
    <source>
        <dbReference type="PROSITE" id="PS50042"/>
    </source>
</evidence>
<dbReference type="PROSITE" id="PS50042">
    <property type="entry name" value="CNMP_BINDING_3"/>
    <property type="match status" value="1"/>
</dbReference>
<keyword evidence="6" id="KW-1185">Reference proteome</keyword>
<dbReference type="EMBL" id="JBHSQO010000016">
    <property type="protein sequence ID" value="MFC6091170.1"/>
    <property type="molecule type" value="Genomic_DNA"/>
</dbReference>